<dbReference type="Gene3D" id="2.160.20.10">
    <property type="entry name" value="Single-stranded right-handed beta-helix, Pectin lyase-like"/>
    <property type="match status" value="1"/>
</dbReference>
<reference evidence="1 2" key="1">
    <citation type="submission" date="2016-11" db="EMBL/GenBank/DDBJ databases">
        <title>Whole Genome Sequence of Listeria newyorkensis.</title>
        <authorList>
            <person name="Frink S."/>
            <person name="Morales C."/>
            <person name="Kiang D."/>
        </authorList>
    </citation>
    <scope>NUCLEOTIDE SEQUENCE [LARGE SCALE GENOMIC DNA]</scope>
    <source>
        <strain evidence="1 2">F1604011-044</strain>
    </source>
</reference>
<keyword evidence="2" id="KW-1185">Reference proteome</keyword>
<protein>
    <recommendedName>
        <fullName evidence="3">Pectate lyase superfamily protein domain-containing protein</fullName>
    </recommendedName>
</protein>
<dbReference type="InterPro" id="IPR011050">
    <property type="entry name" value="Pectin_lyase_fold/virulence"/>
</dbReference>
<evidence type="ECO:0000313" key="2">
    <source>
        <dbReference type="Proteomes" id="UP000236500"/>
    </source>
</evidence>
<dbReference type="SUPFAM" id="SSF51126">
    <property type="entry name" value="Pectin lyase-like"/>
    <property type="match status" value="1"/>
</dbReference>
<gene>
    <name evidence="1" type="ORF">BMT55_03505</name>
</gene>
<comment type="caution">
    <text evidence="1">The sequence shown here is derived from an EMBL/GenBank/DDBJ whole genome shotgun (WGS) entry which is preliminary data.</text>
</comment>
<dbReference type="InterPro" id="IPR012334">
    <property type="entry name" value="Pectin_lyas_fold"/>
</dbReference>
<accession>A0ABX4XPG3</accession>
<proteinExistence type="predicted"/>
<evidence type="ECO:0000313" key="1">
    <source>
        <dbReference type="EMBL" id="PNP93847.1"/>
    </source>
</evidence>
<evidence type="ECO:0008006" key="3">
    <source>
        <dbReference type="Google" id="ProtNLM"/>
    </source>
</evidence>
<dbReference type="EMBL" id="MPDH01000003">
    <property type="protein sequence ID" value="PNP93847.1"/>
    <property type="molecule type" value="Genomic_DNA"/>
</dbReference>
<dbReference type="Proteomes" id="UP000236500">
    <property type="component" value="Unassembled WGS sequence"/>
</dbReference>
<dbReference type="RefSeq" id="WP_036090324.1">
    <property type="nucleotide sequence ID" value="NZ_BJEY01000017.1"/>
</dbReference>
<organism evidence="1 2">
    <name type="scientific">Listeria newyorkensis</name>
    <dbReference type="NCBI Taxonomy" id="1497681"/>
    <lineage>
        <taxon>Bacteria</taxon>
        <taxon>Bacillati</taxon>
        <taxon>Bacillota</taxon>
        <taxon>Bacilli</taxon>
        <taxon>Bacillales</taxon>
        <taxon>Listeriaceae</taxon>
        <taxon>Listeria</taxon>
    </lineage>
</organism>
<sequence>MSISSIINIADYGAATTNSGAENSEAIREALDQLIHLKGGILFIPLGTYKINETITIDYPGIYIRSASPYRSMLSVETEFTGSEVIRFEPGHDFDSAKSVGIENGLTISCQNATVHGITVIRGYDQLSFRNVEIRGVNKNHSAFNFTQTSSNIKVLGQTLLMENCVALRWGQEADRALYYINRYQEINLIGCKAFSAIKENASDPQPEAGNAFHYKDCRGVTMSGCSAAFAENAIIVEADLRNATGTTISGQTNEQISNLALKTICKTGVAIGSITYLPYRDESGGGGFELNNCTLSTIYSLNKEVKLSQGSSRNVIFSSDISKVVDTPKGNAIMGLSKFDKLGFSMNEALDINGKSLDPTFTLRGKDGLQEVRMRQIGTGFQLDLKEDSTYKKKLVVDSSIEKATSISLSYKVDGVEKFAKVSVGPVDSGGPGQRQLTIPN</sequence>
<name>A0ABX4XPG3_9LIST</name>